<dbReference type="GO" id="GO:0006355">
    <property type="term" value="P:regulation of DNA-templated transcription"/>
    <property type="evidence" value="ECO:0007669"/>
    <property type="project" value="InterPro"/>
</dbReference>
<gene>
    <name evidence="2" type="ORF">AGRHK599_LOCUS3212</name>
</gene>
<dbReference type="InterPro" id="IPR016032">
    <property type="entry name" value="Sig_transdc_resp-reg_C-effctor"/>
</dbReference>
<comment type="caution">
    <text evidence="2">The sequence shown here is derived from an EMBL/GenBank/DDBJ whole genome shotgun (WGS) entry which is preliminary data.</text>
</comment>
<accession>A0AAN2DEL6</accession>
<evidence type="ECO:0000313" key="2">
    <source>
        <dbReference type="EMBL" id="CAD0214968.1"/>
    </source>
</evidence>
<proteinExistence type="predicted"/>
<dbReference type="InterPro" id="IPR000792">
    <property type="entry name" value="Tscrpt_reg_LuxR_C"/>
</dbReference>
<organism evidence="2 3">
    <name type="scientific">Rhizobium rhizogenes</name>
    <name type="common">Agrobacterium rhizogenes</name>
    <dbReference type="NCBI Taxonomy" id="359"/>
    <lineage>
        <taxon>Bacteria</taxon>
        <taxon>Pseudomonadati</taxon>
        <taxon>Pseudomonadota</taxon>
        <taxon>Alphaproteobacteria</taxon>
        <taxon>Hyphomicrobiales</taxon>
        <taxon>Rhizobiaceae</taxon>
        <taxon>Rhizobium/Agrobacterium group</taxon>
        <taxon>Rhizobium</taxon>
    </lineage>
</organism>
<protein>
    <recommendedName>
        <fullName evidence="1">HTH luxR-type domain-containing protein</fullName>
    </recommendedName>
</protein>
<dbReference type="GO" id="GO:0003677">
    <property type="term" value="F:DNA binding"/>
    <property type="evidence" value="ECO:0007669"/>
    <property type="project" value="InterPro"/>
</dbReference>
<dbReference type="SUPFAM" id="SSF46894">
    <property type="entry name" value="C-terminal effector domain of the bipartite response regulators"/>
    <property type="match status" value="1"/>
</dbReference>
<dbReference type="Gene3D" id="1.10.10.10">
    <property type="entry name" value="Winged helix-like DNA-binding domain superfamily/Winged helix DNA-binding domain"/>
    <property type="match status" value="1"/>
</dbReference>
<name>A0AAN2DEL6_RHIRH</name>
<sequence>MAGRFLELHISSSITRAGELIEVKGADQRLSGFSGGRDWGMRIRGLRHSDDDLIDLIYAALLGEASWQQFLDRLSENAPDGRTILFSMNTREPDDYVGMTSKFDLPELESYAAHYINTNPWLEHCALRQVGLGVFSDQIVPRKQLVKTEFFNDWLSPNNISTSIGVTIDKNEGSPLIVSTVTSRGDPDENSVFSDQLTRIAPHLRRAARFYKNSSVRWAAFDLNTSLFDFVETGVVIIGENAQIKTISPIGQELLDKGTLISVSPLGKLRLRGKDAQTALNTMLKRSYTGPRTASFLLQGIRLTLVAMEKERLSLYFEGPTVALLIQPSGAPGEIPGIDQFAEFHRLTMGERRALLGVINGRTITQIALEASVSRETIRTQLKSLYAKTGTRSQNDLLRLAYRMANPGP</sequence>
<evidence type="ECO:0000259" key="1">
    <source>
        <dbReference type="SMART" id="SM00421"/>
    </source>
</evidence>
<dbReference type="KEGG" id="aro:B0909_22155"/>
<dbReference type="AlphaFoldDB" id="A0AAN2DEL6"/>
<feature type="domain" description="HTH luxR-type" evidence="1">
    <location>
        <begin position="344"/>
        <end position="401"/>
    </location>
</feature>
<dbReference type="InterPro" id="IPR036388">
    <property type="entry name" value="WH-like_DNA-bd_sf"/>
</dbReference>
<reference evidence="2 3" key="1">
    <citation type="submission" date="2020-06" db="EMBL/GenBank/DDBJ databases">
        <authorList>
            <person name="De Coninck B."/>
            <person name="Ibrahim H."/>
        </authorList>
    </citation>
    <scope>NUCLEOTIDE SEQUENCE [LARGE SCALE GENOMIC DNA]</scope>
    <source>
        <strain evidence="2">Ag_rhizogenes_K599</strain>
    </source>
</reference>
<dbReference type="Proteomes" id="UP000528185">
    <property type="component" value="Unassembled WGS sequence"/>
</dbReference>
<dbReference type="EMBL" id="CAICSX020000002">
    <property type="protein sequence ID" value="CAD0214968.1"/>
    <property type="molecule type" value="Genomic_DNA"/>
</dbReference>
<evidence type="ECO:0000313" key="3">
    <source>
        <dbReference type="Proteomes" id="UP000528185"/>
    </source>
</evidence>
<dbReference type="SMART" id="SM00421">
    <property type="entry name" value="HTH_LUXR"/>
    <property type="match status" value="1"/>
</dbReference>
<dbReference type="RefSeq" id="WP_077767990.1">
    <property type="nucleotide sequence ID" value="NZ_CAICSX020000002.1"/>
</dbReference>